<dbReference type="Gene3D" id="3.10.350.10">
    <property type="entry name" value="LysM domain"/>
    <property type="match status" value="1"/>
</dbReference>
<accession>A0AAP0FIE1</accession>
<dbReference type="EMBL" id="JBBNAF010000010">
    <property type="protein sequence ID" value="KAK9106328.1"/>
    <property type="molecule type" value="Genomic_DNA"/>
</dbReference>
<evidence type="ECO:0000313" key="4">
    <source>
        <dbReference type="Proteomes" id="UP001420932"/>
    </source>
</evidence>
<dbReference type="InterPro" id="IPR018392">
    <property type="entry name" value="LysM"/>
</dbReference>
<organism evidence="3 4">
    <name type="scientific">Stephania yunnanensis</name>
    <dbReference type="NCBI Taxonomy" id="152371"/>
    <lineage>
        <taxon>Eukaryota</taxon>
        <taxon>Viridiplantae</taxon>
        <taxon>Streptophyta</taxon>
        <taxon>Embryophyta</taxon>
        <taxon>Tracheophyta</taxon>
        <taxon>Spermatophyta</taxon>
        <taxon>Magnoliopsida</taxon>
        <taxon>Ranunculales</taxon>
        <taxon>Menispermaceae</taxon>
        <taxon>Menispermoideae</taxon>
        <taxon>Cissampelideae</taxon>
        <taxon>Stephania</taxon>
    </lineage>
</organism>
<feature type="region of interest" description="Disordered" evidence="1">
    <location>
        <begin position="113"/>
        <end position="141"/>
    </location>
</feature>
<dbReference type="PROSITE" id="PS51782">
    <property type="entry name" value="LYSM"/>
    <property type="match status" value="1"/>
</dbReference>
<feature type="domain" description="LysM" evidence="2">
    <location>
        <begin position="22"/>
        <end position="66"/>
    </location>
</feature>
<dbReference type="PANTHER" id="PTHR20932">
    <property type="entry name" value="LYSM AND PUTATIVE PEPTIDOGLYCAN-BINDING DOMAIN-CONTAINING PROTEIN"/>
    <property type="match status" value="1"/>
</dbReference>
<keyword evidence="4" id="KW-1185">Reference proteome</keyword>
<dbReference type="CDD" id="cd00118">
    <property type="entry name" value="LysM"/>
    <property type="match status" value="1"/>
</dbReference>
<feature type="region of interest" description="Disordered" evidence="1">
    <location>
        <begin position="153"/>
        <end position="172"/>
    </location>
</feature>
<name>A0AAP0FIE1_9MAGN</name>
<gene>
    <name evidence="3" type="ORF">Syun_022339</name>
</gene>
<dbReference type="InterPro" id="IPR045030">
    <property type="entry name" value="LYSM1-4"/>
</dbReference>
<evidence type="ECO:0000259" key="2">
    <source>
        <dbReference type="PROSITE" id="PS51782"/>
    </source>
</evidence>
<sequence length="362" mass="39395">MSERGSDLTMRLPSTTSSNVLIEHPVSRMDTLAGVAIMYGVDVADLKRRNGLVTDRQMYALKTLHIPLPGRHPPSTDILNGSPLSRDSSGYHISPRRAHDDLLESLHSLRLKSPQRRVSPAMSSLQGYYGLQPRSPSPSEEGIDIAVQRTNGAHHHHPFEDGMPPKSSSLSDPALLRHQKFGSIANGLREDYEELAEDTAVAEAGDCEAEKLNDNFEKAVRRRQKTETESTSRPPELLMKEEINSNGASFSGITGKGLALRPKSTSRVALASNADSSWLHPLPLGLGDSFIANGSFDGVRKSSSTSNLPEQENSVSSSIWATHKWALKQDLQAALSAATIARPIFDGLPKPIAAWRSKTALD</sequence>
<dbReference type="AlphaFoldDB" id="A0AAP0FIE1"/>
<dbReference type="InterPro" id="IPR036779">
    <property type="entry name" value="LysM_dom_sf"/>
</dbReference>
<comment type="caution">
    <text evidence="3">The sequence shown here is derived from an EMBL/GenBank/DDBJ whole genome shotgun (WGS) entry which is preliminary data.</text>
</comment>
<reference evidence="3 4" key="1">
    <citation type="submission" date="2024-01" db="EMBL/GenBank/DDBJ databases">
        <title>Genome assemblies of Stephania.</title>
        <authorList>
            <person name="Yang L."/>
        </authorList>
    </citation>
    <scope>NUCLEOTIDE SEQUENCE [LARGE SCALE GENOMIC DNA]</scope>
    <source>
        <strain evidence="3">YNDBR</strain>
        <tissue evidence="3">Leaf</tissue>
    </source>
</reference>
<proteinExistence type="predicted"/>
<dbReference type="PANTHER" id="PTHR20932:SF36">
    <property type="entry name" value="OS03G0110600 PROTEIN"/>
    <property type="match status" value="1"/>
</dbReference>
<evidence type="ECO:0000313" key="3">
    <source>
        <dbReference type="EMBL" id="KAK9106328.1"/>
    </source>
</evidence>
<protein>
    <recommendedName>
        <fullName evidence="2">LysM domain-containing protein</fullName>
    </recommendedName>
</protein>
<dbReference type="Proteomes" id="UP001420932">
    <property type="component" value="Unassembled WGS sequence"/>
</dbReference>
<evidence type="ECO:0000256" key="1">
    <source>
        <dbReference type="SAM" id="MobiDB-lite"/>
    </source>
</evidence>